<protein>
    <submittedName>
        <fullName evidence="1">Uncharacterized protein</fullName>
    </submittedName>
</protein>
<gene>
    <name evidence="1" type="ORF">QJS10_CPA07g00929</name>
</gene>
<dbReference type="Proteomes" id="UP001180020">
    <property type="component" value="Unassembled WGS sequence"/>
</dbReference>
<dbReference type="AlphaFoldDB" id="A0AAV9EFC8"/>
<reference evidence="1" key="1">
    <citation type="journal article" date="2023" name="Nat. Commun.">
        <title>Diploid and tetraploid genomes of Acorus and the evolution of monocots.</title>
        <authorList>
            <person name="Ma L."/>
            <person name="Liu K.W."/>
            <person name="Li Z."/>
            <person name="Hsiao Y.Y."/>
            <person name="Qi Y."/>
            <person name="Fu T."/>
            <person name="Tang G.D."/>
            <person name="Zhang D."/>
            <person name="Sun W.H."/>
            <person name="Liu D.K."/>
            <person name="Li Y."/>
            <person name="Chen G.Z."/>
            <person name="Liu X.D."/>
            <person name="Liao X.Y."/>
            <person name="Jiang Y.T."/>
            <person name="Yu X."/>
            <person name="Hao Y."/>
            <person name="Huang J."/>
            <person name="Zhao X.W."/>
            <person name="Ke S."/>
            <person name="Chen Y.Y."/>
            <person name="Wu W.L."/>
            <person name="Hsu J.L."/>
            <person name="Lin Y.F."/>
            <person name="Huang M.D."/>
            <person name="Li C.Y."/>
            <person name="Huang L."/>
            <person name="Wang Z.W."/>
            <person name="Zhao X."/>
            <person name="Zhong W.Y."/>
            <person name="Peng D.H."/>
            <person name="Ahmad S."/>
            <person name="Lan S."/>
            <person name="Zhang J.S."/>
            <person name="Tsai W.C."/>
            <person name="Van de Peer Y."/>
            <person name="Liu Z.J."/>
        </authorList>
    </citation>
    <scope>NUCLEOTIDE SEQUENCE</scope>
    <source>
        <strain evidence="1">CP</strain>
    </source>
</reference>
<keyword evidence="2" id="KW-1185">Reference proteome</keyword>
<organism evidence="1 2">
    <name type="scientific">Acorus calamus</name>
    <name type="common">Sweet flag</name>
    <dbReference type="NCBI Taxonomy" id="4465"/>
    <lineage>
        <taxon>Eukaryota</taxon>
        <taxon>Viridiplantae</taxon>
        <taxon>Streptophyta</taxon>
        <taxon>Embryophyta</taxon>
        <taxon>Tracheophyta</taxon>
        <taxon>Spermatophyta</taxon>
        <taxon>Magnoliopsida</taxon>
        <taxon>Liliopsida</taxon>
        <taxon>Acoraceae</taxon>
        <taxon>Acorus</taxon>
    </lineage>
</organism>
<evidence type="ECO:0000313" key="2">
    <source>
        <dbReference type="Proteomes" id="UP001180020"/>
    </source>
</evidence>
<comment type="caution">
    <text evidence="1">The sequence shown here is derived from an EMBL/GenBank/DDBJ whole genome shotgun (WGS) entry which is preliminary data.</text>
</comment>
<reference evidence="1" key="2">
    <citation type="submission" date="2023-06" db="EMBL/GenBank/DDBJ databases">
        <authorList>
            <person name="Ma L."/>
            <person name="Liu K.-W."/>
            <person name="Li Z."/>
            <person name="Hsiao Y.-Y."/>
            <person name="Qi Y."/>
            <person name="Fu T."/>
            <person name="Tang G."/>
            <person name="Zhang D."/>
            <person name="Sun W.-H."/>
            <person name="Liu D.-K."/>
            <person name="Li Y."/>
            <person name="Chen G.-Z."/>
            <person name="Liu X.-D."/>
            <person name="Liao X.-Y."/>
            <person name="Jiang Y.-T."/>
            <person name="Yu X."/>
            <person name="Hao Y."/>
            <person name="Huang J."/>
            <person name="Zhao X.-W."/>
            <person name="Ke S."/>
            <person name="Chen Y.-Y."/>
            <person name="Wu W.-L."/>
            <person name="Hsu J.-L."/>
            <person name="Lin Y.-F."/>
            <person name="Huang M.-D."/>
            <person name="Li C.-Y."/>
            <person name="Huang L."/>
            <person name="Wang Z.-W."/>
            <person name="Zhao X."/>
            <person name="Zhong W.-Y."/>
            <person name="Peng D.-H."/>
            <person name="Ahmad S."/>
            <person name="Lan S."/>
            <person name="Zhang J.-S."/>
            <person name="Tsai W.-C."/>
            <person name="Van De Peer Y."/>
            <person name="Liu Z.-J."/>
        </authorList>
    </citation>
    <scope>NUCLEOTIDE SEQUENCE</scope>
    <source>
        <strain evidence="1">CP</strain>
        <tissue evidence="1">Leaves</tissue>
    </source>
</reference>
<name>A0AAV9EFC8_ACOCL</name>
<proteinExistence type="predicted"/>
<accession>A0AAV9EFC8</accession>
<sequence>MTVHLLCQCAFSRGVWDRIEHAMGMDTQLSSLEEMWEAGRKTKRRKISTVFAKSRRSLVSIVSWALWRTRNASIFRGQRCYVENTWGDMVGFIKAWGRHIGGTRTISLTEGWFLIEET</sequence>
<evidence type="ECO:0000313" key="1">
    <source>
        <dbReference type="EMBL" id="KAK1311866.1"/>
    </source>
</evidence>
<dbReference type="EMBL" id="JAUJYO010000007">
    <property type="protein sequence ID" value="KAK1311866.1"/>
    <property type="molecule type" value="Genomic_DNA"/>
</dbReference>